<evidence type="ECO:0000256" key="1">
    <source>
        <dbReference type="SAM" id="MobiDB-lite"/>
    </source>
</evidence>
<evidence type="ECO:0000313" key="3">
    <source>
        <dbReference type="Proteomes" id="UP001159427"/>
    </source>
</evidence>
<keyword evidence="3" id="KW-1185">Reference proteome</keyword>
<organism evidence="2 3">
    <name type="scientific">Porites evermanni</name>
    <dbReference type="NCBI Taxonomy" id="104178"/>
    <lineage>
        <taxon>Eukaryota</taxon>
        <taxon>Metazoa</taxon>
        <taxon>Cnidaria</taxon>
        <taxon>Anthozoa</taxon>
        <taxon>Hexacorallia</taxon>
        <taxon>Scleractinia</taxon>
        <taxon>Fungiina</taxon>
        <taxon>Poritidae</taxon>
        <taxon>Porites</taxon>
    </lineage>
</organism>
<feature type="region of interest" description="Disordered" evidence="1">
    <location>
        <begin position="1"/>
        <end position="25"/>
    </location>
</feature>
<gene>
    <name evidence="2" type="ORF">PEVE_00003944</name>
</gene>
<feature type="compositionally biased region" description="Polar residues" evidence="1">
    <location>
        <begin position="1"/>
        <end position="14"/>
    </location>
</feature>
<dbReference type="Proteomes" id="UP001159427">
    <property type="component" value="Unassembled WGS sequence"/>
</dbReference>
<name>A0ABN8LR59_9CNID</name>
<protein>
    <submittedName>
        <fullName evidence="2">Uncharacterized protein</fullName>
    </submittedName>
</protein>
<accession>A0ABN8LR59</accession>
<sequence>MKDKGAQSSSSSPNRQKKDTGASRALKCMIPTPKARTKYHINNMVFQAIMVDEGSYASVQQHPPFMPHFSGGYLIGPEVDKIFDTLPNTGDDSDYATAVKKLNEYFSPQTNIAYEVYNFHQTKQTDGESLDGYHT</sequence>
<comment type="caution">
    <text evidence="2">The sequence shown here is derived from an EMBL/GenBank/DDBJ whole genome shotgun (WGS) entry which is preliminary data.</text>
</comment>
<proteinExistence type="predicted"/>
<reference evidence="2 3" key="1">
    <citation type="submission" date="2022-05" db="EMBL/GenBank/DDBJ databases">
        <authorList>
            <consortium name="Genoscope - CEA"/>
            <person name="William W."/>
        </authorList>
    </citation>
    <scope>NUCLEOTIDE SEQUENCE [LARGE SCALE GENOMIC DNA]</scope>
</reference>
<evidence type="ECO:0000313" key="2">
    <source>
        <dbReference type="EMBL" id="CAH3019743.1"/>
    </source>
</evidence>
<dbReference type="EMBL" id="CALNXI010000124">
    <property type="protein sequence ID" value="CAH3019743.1"/>
    <property type="molecule type" value="Genomic_DNA"/>
</dbReference>